<proteinExistence type="predicted"/>
<gene>
    <name evidence="1" type="ORF">SFRICE_017171</name>
</gene>
<dbReference type="AlphaFoldDB" id="A0A2H1VDN6"/>
<name>A0A2H1VDN6_SPOFR</name>
<reference evidence="1" key="1">
    <citation type="submission" date="2016-07" db="EMBL/GenBank/DDBJ databases">
        <authorList>
            <person name="Bretaudeau A."/>
        </authorList>
    </citation>
    <scope>NUCLEOTIDE SEQUENCE</scope>
    <source>
        <strain evidence="1">Rice</strain>
        <tissue evidence="1">Whole body</tissue>
    </source>
</reference>
<protein>
    <submittedName>
        <fullName evidence="1">SFRICE_017171</fullName>
    </submittedName>
</protein>
<evidence type="ECO:0000313" key="1">
    <source>
        <dbReference type="EMBL" id="SOQ38901.1"/>
    </source>
</evidence>
<dbReference type="EMBL" id="ODYU01001970">
    <property type="protein sequence ID" value="SOQ38901.1"/>
    <property type="molecule type" value="Genomic_DNA"/>
</dbReference>
<organism evidence="1">
    <name type="scientific">Spodoptera frugiperda</name>
    <name type="common">Fall armyworm</name>
    <dbReference type="NCBI Taxonomy" id="7108"/>
    <lineage>
        <taxon>Eukaryota</taxon>
        <taxon>Metazoa</taxon>
        <taxon>Ecdysozoa</taxon>
        <taxon>Arthropoda</taxon>
        <taxon>Hexapoda</taxon>
        <taxon>Insecta</taxon>
        <taxon>Pterygota</taxon>
        <taxon>Neoptera</taxon>
        <taxon>Endopterygota</taxon>
        <taxon>Lepidoptera</taxon>
        <taxon>Glossata</taxon>
        <taxon>Ditrysia</taxon>
        <taxon>Noctuoidea</taxon>
        <taxon>Noctuidae</taxon>
        <taxon>Amphipyrinae</taxon>
        <taxon>Spodoptera</taxon>
    </lineage>
</organism>
<accession>A0A2H1VDN6</accession>
<sequence length="92" mass="10429">MIFLALGETRGNIRFLLTKNHRVPTPAFWAGALYCHILGTIPNSVLKILRNFRKTEKSPIVLCPTRESNPRRIVWQSCGTCDHSYPPGSLHN</sequence>